<dbReference type="InterPro" id="IPR012451">
    <property type="entry name" value="DUF1656"/>
</dbReference>
<dbReference type="EMBL" id="VWNA01000001">
    <property type="protein sequence ID" value="MQT11859.1"/>
    <property type="molecule type" value="Genomic_DNA"/>
</dbReference>
<evidence type="ECO:0000256" key="4">
    <source>
        <dbReference type="ARBA" id="ARBA00023136"/>
    </source>
</evidence>
<sequence length="70" mass="8061">MIRELGLAGIYFPALLIWALAAMVLNLILRRLLRAIGFYRLVWHRALFDFALFVILLGGVRALAIYWMPS</sequence>
<evidence type="ECO:0000256" key="2">
    <source>
        <dbReference type="ARBA" id="ARBA00022692"/>
    </source>
</evidence>
<evidence type="ECO:0000256" key="1">
    <source>
        <dbReference type="ARBA" id="ARBA00022475"/>
    </source>
</evidence>
<evidence type="ECO:0000256" key="5">
    <source>
        <dbReference type="SAM" id="Phobius"/>
    </source>
</evidence>
<feature type="transmembrane region" description="Helical" evidence="5">
    <location>
        <begin position="50"/>
        <end position="68"/>
    </location>
</feature>
<dbReference type="RefSeq" id="WP_153479040.1">
    <property type="nucleotide sequence ID" value="NZ_VWNA01000001.1"/>
</dbReference>
<evidence type="ECO:0000256" key="3">
    <source>
        <dbReference type="ARBA" id="ARBA00022989"/>
    </source>
</evidence>
<proteinExistence type="predicted"/>
<comment type="caution">
    <text evidence="6">The sequence shown here is derived from an EMBL/GenBank/DDBJ whole genome shotgun (WGS) entry which is preliminary data.</text>
</comment>
<evidence type="ECO:0000313" key="7">
    <source>
        <dbReference type="Proteomes" id="UP000332515"/>
    </source>
</evidence>
<accession>A0A6A7Y1X1</accession>
<evidence type="ECO:0000313" key="6">
    <source>
        <dbReference type="EMBL" id="MQT11859.1"/>
    </source>
</evidence>
<dbReference type="Pfam" id="PF07869">
    <property type="entry name" value="DUF1656"/>
    <property type="match status" value="1"/>
</dbReference>
<organism evidence="6 7">
    <name type="scientific">Segnochrobactrum spirostomi</name>
    <dbReference type="NCBI Taxonomy" id="2608987"/>
    <lineage>
        <taxon>Bacteria</taxon>
        <taxon>Pseudomonadati</taxon>
        <taxon>Pseudomonadota</taxon>
        <taxon>Alphaproteobacteria</taxon>
        <taxon>Hyphomicrobiales</taxon>
        <taxon>Segnochrobactraceae</taxon>
        <taxon>Segnochrobactrum</taxon>
    </lineage>
</organism>
<reference evidence="6 7" key="1">
    <citation type="submission" date="2019-09" db="EMBL/GenBank/DDBJ databases">
        <title>Segnochrobactrum spirostomi gen. nov., sp. nov., isolated from the ciliate Spirostomum cf. yagiui and description of a novel family, Segnochrobactraceae fam. nov. within the order Rhizobiales of the class Alphaproteobacteria.</title>
        <authorList>
            <person name="Akter S."/>
            <person name="Shazib S.U.A."/>
            <person name="Shin M.K."/>
        </authorList>
    </citation>
    <scope>NUCLEOTIDE SEQUENCE [LARGE SCALE GENOMIC DNA]</scope>
    <source>
        <strain evidence="6 7">Sp-1</strain>
    </source>
</reference>
<protein>
    <submittedName>
        <fullName evidence="6">DUF1656 domain-containing protein</fullName>
    </submittedName>
</protein>
<feature type="transmembrane region" description="Helical" evidence="5">
    <location>
        <begin position="6"/>
        <end position="29"/>
    </location>
</feature>
<keyword evidence="4 5" id="KW-0472">Membrane</keyword>
<dbReference type="AlphaFoldDB" id="A0A6A7Y1X1"/>
<keyword evidence="3 5" id="KW-1133">Transmembrane helix</keyword>
<keyword evidence="7" id="KW-1185">Reference proteome</keyword>
<gene>
    <name evidence="6" type="ORF">F0357_04055</name>
</gene>
<keyword evidence="1" id="KW-1003">Cell membrane</keyword>
<keyword evidence="2 5" id="KW-0812">Transmembrane</keyword>
<dbReference type="Proteomes" id="UP000332515">
    <property type="component" value="Unassembled WGS sequence"/>
</dbReference>
<name>A0A6A7Y1X1_9HYPH</name>